<feature type="transmembrane region" description="Helical" evidence="6">
    <location>
        <begin position="184"/>
        <end position="207"/>
    </location>
</feature>
<keyword evidence="3 6" id="KW-0812">Transmembrane</keyword>
<accession>A0A117M5W3</accession>
<evidence type="ECO:0000313" key="8">
    <source>
        <dbReference type="Proteomes" id="UP000053467"/>
    </source>
</evidence>
<dbReference type="Pfam" id="PF01943">
    <property type="entry name" value="Polysacc_synt"/>
    <property type="match status" value="1"/>
</dbReference>
<evidence type="ECO:0000256" key="3">
    <source>
        <dbReference type="ARBA" id="ARBA00022692"/>
    </source>
</evidence>
<keyword evidence="5 6" id="KW-0472">Membrane</keyword>
<evidence type="ECO:0000256" key="4">
    <source>
        <dbReference type="ARBA" id="ARBA00022989"/>
    </source>
</evidence>
<name>A0A117M5W3_UNCT6</name>
<dbReference type="PANTHER" id="PTHR30250:SF11">
    <property type="entry name" value="O-ANTIGEN TRANSPORTER-RELATED"/>
    <property type="match status" value="1"/>
</dbReference>
<feature type="transmembrane region" description="Helical" evidence="6">
    <location>
        <begin position="351"/>
        <end position="373"/>
    </location>
</feature>
<dbReference type="InterPro" id="IPR050833">
    <property type="entry name" value="Poly_Biosynth_Transport"/>
</dbReference>
<dbReference type="PANTHER" id="PTHR30250">
    <property type="entry name" value="PST FAMILY PREDICTED COLANIC ACID TRANSPORTER"/>
    <property type="match status" value="1"/>
</dbReference>
<reference evidence="8" key="1">
    <citation type="journal article" date="2015" name="MBio">
        <title>Genome-Resolved Metagenomic Analysis Reveals Roles for Candidate Phyla and Other Microbial Community Members in Biogeochemical Transformations in Oil Reservoirs.</title>
        <authorList>
            <person name="Hu P."/>
            <person name="Tom L."/>
            <person name="Singh A."/>
            <person name="Thomas B.C."/>
            <person name="Baker B.J."/>
            <person name="Piceno Y.M."/>
            <person name="Andersen G.L."/>
            <person name="Banfield J.F."/>
        </authorList>
    </citation>
    <scope>NUCLEOTIDE SEQUENCE [LARGE SCALE GENOMIC DNA]</scope>
</reference>
<sequence length="513" mass="60020">MKKEIAVEYAVKNTIFLYIGNFFVSISNFLISIYIIRKLSIEEFGLYSFVLGSFFFVQIFSLSSISTILNRFVPELIERKRFSILKNLLNYSFLIVFISLIFIALLFNIFSKEFSTFFKLPDMVSYQGEITIFLFGYIVLLYVRSLSSSTLLQKETAIMNITASILRVLVYGIFIFNINLKKIFLIESLTSFFNAFQIYFLVILKFIKRNLNNESKDKIENLKKRIVRYGVLSFFNEVGAGMISKSTSYYVISSMSNPVELGKYSFAYKINDLFMKIFPIDQIANVLKPIFFMKYVSKPDDKEYLNRMYIFLYKFFFWVFAFLCFYFISVSDLVIRFVFDPKYIDSKRITDIIFLFTLFNSFQIPLSFVVLSLERLEINLISKISLFFNVVGSIVVIKYFGIIGVAFILGTSILMKNLIIVVLLRKYVKLSFPFVSLLKTTSISLILFFVITVVKNLFVFNKNITAYSFIVFTFILGIFLYYILTKIVNPFDNDEKDIVNSMFKKVKLSFIRL</sequence>
<gene>
    <name evidence="7" type="ORF">XE03_1697</name>
</gene>
<comment type="caution">
    <text evidence="7">The sequence shown here is derived from an EMBL/GenBank/DDBJ whole genome shotgun (WGS) entry which is preliminary data.</text>
</comment>
<dbReference type="Proteomes" id="UP000053467">
    <property type="component" value="Unassembled WGS sequence"/>
</dbReference>
<dbReference type="InterPro" id="IPR002797">
    <property type="entry name" value="Polysacc_synth"/>
</dbReference>
<evidence type="ECO:0000256" key="5">
    <source>
        <dbReference type="ARBA" id="ARBA00023136"/>
    </source>
</evidence>
<feature type="transmembrane region" description="Helical" evidence="6">
    <location>
        <begin position="15"/>
        <end position="36"/>
    </location>
</feature>
<dbReference type="AlphaFoldDB" id="A0A117M5W3"/>
<evidence type="ECO:0000313" key="7">
    <source>
        <dbReference type="EMBL" id="KUK86156.1"/>
    </source>
</evidence>
<feature type="transmembrane region" description="Helical" evidence="6">
    <location>
        <begin position="130"/>
        <end position="146"/>
    </location>
</feature>
<feature type="transmembrane region" description="Helical" evidence="6">
    <location>
        <begin position="89"/>
        <end position="110"/>
    </location>
</feature>
<feature type="transmembrane region" description="Helical" evidence="6">
    <location>
        <begin position="315"/>
        <end position="339"/>
    </location>
</feature>
<feature type="transmembrane region" description="Helical" evidence="6">
    <location>
        <begin position="158"/>
        <end position="178"/>
    </location>
</feature>
<feature type="transmembrane region" description="Helical" evidence="6">
    <location>
        <begin position="385"/>
        <end position="409"/>
    </location>
</feature>
<evidence type="ECO:0000256" key="2">
    <source>
        <dbReference type="ARBA" id="ARBA00022475"/>
    </source>
</evidence>
<feature type="transmembrane region" description="Helical" evidence="6">
    <location>
        <begin position="48"/>
        <end position="69"/>
    </location>
</feature>
<feature type="transmembrane region" description="Helical" evidence="6">
    <location>
        <begin position="430"/>
        <end position="454"/>
    </location>
</feature>
<organism evidence="7 8">
    <name type="scientific">candidate division TA06 bacterium 34_109</name>
    <dbReference type="NCBI Taxonomy" id="1635277"/>
    <lineage>
        <taxon>Bacteria</taxon>
        <taxon>Bacteria division TA06</taxon>
    </lineage>
</organism>
<dbReference type="GO" id="GO:0005886">
    <property type="term" value="C:plasma membrane"/>
    <property type="evidence" value="ECO:0007669"/>
    <property type="project" value="UniProtKB-SubCell"/>
</dbReference>
<protein>
    <submittedName>
        <fullName evidence="7">Polysaccharide biosynthesis protein</fullName>
    </submittedName>
</protein>
<keyword evidence="4 6" id="KW-1133">Transmembrane helix</keyword>
<evidence type="ECO:0000256" key="6">
    <source>
        <dbReference type="SAM" id="Phobius"/>
    </source>
</evidence>
<keyword evidence="2" id="KW-1003">Cell membrane</keyword>
<feature type="transmembrane region" description="Helical" evidence="6">
    <location>
        <begin position="466"/>
        <end position="484"/>
    </location>
</feature>
<comment type="subcellular location">
    <subcellularLocation>
        <location evidence="1">Cell membrane</location>
        <topology evidence="1">Multi-pass membrane protein</topology>
    </subcellularLocation>
</comment>
<evidence type="ECO:0000256" key="1">
    <source>
        <dbReference type="ARBA" id="ARBA00004651"/>
    </source>
</evidence>
<proteinExistence type="predicted"/>
<dbReference type="EMBL" id="LGGX01000027">
    <property type="protein sequence ID" value="KUK86156.1"/>
    <property type="molecule type" value="Genomic_DNA"/>
</dbReference>